<evidence type="ECO:0008006" key="3">
    <source>
        <dbReference type="Google" id="ProtNLM"/>
    </source>
</evidence>
<dbReference type="EMBL" id="JWZT01000780">
    <property type="protein sequence ID" value="KII73555.1"/>
    <property type="molecule type" value="Genomic_DNA"/>
</dbReference>
<sequence>MSFCINNDKMIFYKLNERPYYINNYGAFLANLFANLEEQNPNIYTIIMDILPLYLPFLNPIEESFSKIKDQVRRLQPTSSEQLMAVIEFSYASFTNSDRMGYHNYAKSYINACLDKEE</sequence>
<proteinExistence type="predicted"/>
<comment type="caution">
    <text evidence="1">The sequence shown here is derived from an EMBL/GenBank/DDBJ whole genome shotgun (WGS) entry which is preliminary data.</text>
</comment>
<dbReference type="Proteomes" id="UP000031668">
    <property type="component" value="Unassembled WGS sequence"/>
</dbReference>
<gene>
    <name evidence="1" type="ORF">RF11_08629</name>
</gene>
<protein>
    <recommendedName>
        <fullName evidence="3">Tc1-like transposase DDE domain-containing protein</fullName>
    </recommendedName>
</protein>
<dbReference type="Gene3D" id="3.30.420.10">
    <property type="entry name" value="Ribonuclease H-like superfamily/Ribonuclease H"/>
    <property type="match status" value="1"/>
</dbReference>
<dbReference type="GO" id="GO:0003676">
    <property type="term" value="F:nucleic acid binding"/>
    <property type="evidence" value="ECO:0007669"/>
    <property type="project" value="InterPro"/>
</dbReference>
<dbReference type="AlphaFoldDB" id="A0A0C2NB38"/>
<accession>A0A0C2NB38</accession>
<dbReference type="InterPro" id="IPR036397">
    <property type="entry name" value="RNaseH_sf"/>
</dbReference>
<evidence type="ECO:0000313" key="1">
    <source>
        <dbReference type="EMBL" id="KII73555.1"/>
    </source>
</evidence>
<name>A0A0C2NB38_THEKT</name>
<organism evidence="1 2">
    <name type="scientific">Thelohanellus kitauei</name>
    <name type="common">Myxosporean</name>
    <dbReference type="NCBI Taxonomy" id="669202"/>
    <lineage>
        <taxon>Eukaryota</taxon>
        <taxon>Metazoa</taxon>
        <taxon>Cnidaria</taxon>
        <taxon>Myxozoa</taxon>
        <taxon>Myxosporea</taxon>
        <taxon>Bivalvulida</taxon>
        <taxon>Platysporina</taxon>
        <taxon>Myxobolidae</taxon>
        <taxon>Thelohanellus</taxon>
    </lineage>
</organism>
<evidence type="ECO:0000313" key="2">
    <source>
        <dbReference type="Proteomes" id="UP000031668"/>
    </source>
</evidence>
<dbReference type="OrthoDB" id="2201966at2759"/>
<keyword evidence="2" id="KW-1185">Reference proteome</keyword>
<reference evidence="1 2" key="1">
    <citation type="journal article" date="2014" name="Genome Biol. Evol.">
        <title>The genome of the myxosporean Thelohanellus kitauei shows adaptations to nutrient acquisition within its fish host.</title>
        <authorList>
            <person name="Yang Y."/>
            <person name="Xiong J."/>
            <person name="Zhou Z."/>
            <person name="Huo F."/>
            <person name="Miao W."/>
            <person name="Ran C."/>
            <person name="Liu Y."/>
            <person name="Zhang J."/>
            <person name="Feng J."/>
            <person name="Wang M."/>
            <person name="Wang M."/>
            <person name="Wang L."/>
            <person name="Yao B."/>
        </authorList>
    </citation>
    <scope>NUCLEOTIDE SEQUENCE [LARGE SCALE GENOMIC DNA]</scope>
    <source>
        <strain evidence="1">Wuqing</strain>
    </source>
</reference>